<reference evidence="3 4" key="2">
    <citation type="submission" date="2018-11" db="EMBL/GenBank/DDBJ databases">
        <authorList>
            <consortium name="Pathogen Informatics"/>
        </authorList>
    </citation>
    <scope>NUCLEOTIDE SEQUENCE [LARGE SCALE GENOMIC DNA]</scope>
</reference>
<feature type="chain" id="PRO_5043135846" evidence="2">
    <location>
        <begin position="20"/>
        <end position="903"/>
    </location>
</feature>
<dbReference type="PANTHER" id="PTHR12239">
    <property type="entry name" value="PROTEIN CBG20215-RELATED"/>
    <property type="match status" value="1"/>
</dbReference>
<evidence type="ECO:0000313" key="3">
    <source>
        <dbReference type="EMBL" id="VDL79248.1"/>
    </source>
</evidence>
<evidence type="ECO:0000256" key="1">
    <source>
        <dbReference type="SAM" id="MobiDB-lite"/>
    </source>
</evidence>
<sequence>MRAGFILLTVWLGFERADGDVVFTRERCDRAQFGLQPVRGQPARYRQCGPNGRVWIVPCVPGAIFDPLNKVCRDISAASPTQFHRRGGDTRRRPAEQSTPITEEFIFSTRRPKRPRPTGGDRPYSATPQNPSTPPSPLLTTVTTTLSFSEPVSLPQTTPQPLLPLPTVAYTPSFSPTPRRTLGTTPRHYSPSFNAPSRGAWVSSTAIPNTLPTLPTPLVTQGHLYPQAYQAIPVSEMHISGAYPNVYSTGNALPHPPPEAIQPVGILAQPASPPNVETMSEDEFLGQVLRLVKAHQVAFNSVQQGQENSVLNSSEPGTVVQERQNFEAEPVDNLKQTNEIDKQFELERIRMEKQKQHQLAHYAEMKRQKELEELQRRQQLVWQAEERKRKEREELERQRRVEENARRIGEEMLRQQQITQQMEENHRREREEAERRQRIVLEMEEKKRKEREEMERQRQIAENKRLEMEELERQRRIDEQQRVERERLEKQQERARLLKEKERETLRQQEIARVMKNRQEKERKDREKYLEMARQIEEKRRKTKEEKERQRKVAQQKEEKQIKERTEQERLWQQKAEEQQKEQQRLEAEWVRQQEQQRRLEEAMRSAQTNLISSNGPLYPAERSRGLGDGTGTEVFSTNLNPPNPPSPPMAEIPGWHEVPDRQLTAAPDVIHFTPAPSTTPSSPVQSTSTTTTTAQPWRPAPDPQTNQPQWFETSTMEAPTKVISGCTPGGDCMFSYDQDLLCAHPSDASRYLQCTPMIGRRGRWTERSCPPSLPETTTLPYLSQKTLIIPRLPTETDIARWQGNRELLPSEVKPAVAAPPPPASIYETIESFPPDLLPQLTWDRISSVHLESRDAEYDETFVDPPFPRVQPQFASPFAKQRDSEDGFFGTVIKPVIKKVIFF</sequence>
<evidence type="ECO:0000313" key="5">
    <source>
        <dbReference type="WBParaSite" id="NBR_0001565301-mRNA-1"/>
    </source>
</evidence>
<organism evidence="5">
    <name type="scientific">Nippostrongylus brasiliensis</name>
    <name type="common">Rat hookworm</name>
    <dbReference type="NCBI Taxonomy" id="27835"/>
    <lineage>
        <taxon>Eukaryota</taxon>
        <taxon>Metazoa</taxon>
        <taxon>Ecdysozoa</taxon>
        <taxon>Nematoda</taxon>
        <taxon>Chromadorea</taxon>
        <taxon>Rhabditida</taxon>
        <taxon>Rhabditina</taxon>
        <taxon>Rhabditomorpha</taxon>
        <taxon>Strongyloidea</taxon>
        <taxon>Heligmosomidae</taxon>
        <taxon>Nippostrongylus</taxon>
    </lineage>
</organism>
<feature type="compositionally biased region" description="Low complexity" evidence="1">
    <location>
        <begin position="117"/>
        <end position="130"/>
    </location>
</feature>
<feature type="region of interest" description="Disordered" evidence="1">
    <location>
        <begin position="674"/>
        <end position="708"/>
    </location>
</feature>
<keyword evidence="4" id="KW-1185">Reference proteome</keyword>
<dbReference type="AlphaFoldDB" id="A0A158R2D8"/>
<name>A0A158R2D8_NIPBR</name>
<keyword evidence="2" id="KW-0732">Signal</keyword>
<evidence type="ECO:0000256" key="2">
    <source>
        <dbReference type="SAM" id="SignalP"/>
    </source>
</evidence>
<protein>
    <submittedName>
        <fullName evidence="5">Chitin-binding type-2 domain-containing protein</fullName>
    </submittedName>
</protein>
<dbReference type="PANTHER" id="PTHR12239:SF41">
    <property type="entry name" value="MEMBRANE ASSOCIATED PROTEIN, PUTATIVE-RELATED"/>
    <property type="match status" value="1"/>
</dbReference>
<dbReference type="STRING" id="27835.A0A158R2D8"/>
<gene>
    <name evidence="3" type="ORF">NBR_LOCUS15654</name>
</gene>
<feature type="region of interest" description="Disordered" evidence="1">
    <location>
        <begin position="537"/>
        <end position="567"/>
    </location>
</feature>
<proteinExistence type="predicted"/>
<dbReference type="WBParaSite" id="NBR_0001565301-mRNA-1">
    <property type="protein sequence ID" value="NBR_0001565301-mRNA-1"/>
    <property type="gene ID" value="NBR_0001565301"/>
</dbReference>
<feature type="signal peptide" evidence="2">
    <location>
        <begin position="1"/>
        <end position="19"/>
    </location>
</feature>
<dbReference type="Proteomes" id="UP000271162">
    <property type="component" value="Unassembled WGS sequence"/>
</dbReference>
<dbReference type="EMBL" id="UYSL01021830">
    <property type="protein sequence ID" value="VDL79248.1"/>
    <property type="molecule type" value="Genomic_DNA"/>
</dbReference>
<feature type="region of interest" description="Disordered" evidence="1">
    <location>
        <begin position="80"/>
        <end position="141"/>
    </location>
</feature>
<accession>A0A158R2D8</accession>
<dbReference type="InterPro" id="IPR052293">
    <property type="entry name" value="SRRP"/>
</dbReference>
<dbReference type="OMA" id="RWQGNRE"/>
<feature type="compositionally biased region" description="Basic and acidic residues" evidence="1">
    <location>
        <begin position="86"/>
        <end position="95"/>
    </location>
</feature>
<dbReference type="Pfam" id="PF17380">
    <property type="entry name" value="DUF5401"/>
    <property type="match status" value="2"/>
</dbReference>
<feature type="compositionally biased region" description="Low complexity" evidence="1">
    <location>
        <begin position="674"/>
        <end position="697"/>
    </location>
</feature>
<evidence type="ECO:0000313" key="4">
    <source>
        <dbReference type="Proteomes" id="UP000271162"/>
    </source>
</evidence>
<reference evidence="5" key="1">
    <citation type="submission" date="2016-04" db="UniProtKB">
        <authorList>
            <consortium name="WormBaseParasite"/>
        </authorList>
    </citation>
    <scope>IDENTIFICATION</scope>
</reference>